<evidence type="ECO:0000256" key="1">
    <source>
        <dbReference type="SAM" id="Coils"/>
    </source>
</evidence>
<keyword evidence="3" id="KW-1133">Transmembrane helix</keyword>
<feature type="transmembrane region" description="Helical" evidence="3">
    <location>
        <begin position="338"/>
        <end position="361"/>
    </location>
</feature>
<feature type="compositionally biased region" description="Basic and acidic residues" evidence="2">
    <location>
        <begin position="831"/>
        <end position="842"/>
    </location>
</feature>
<dbReference type="Gene3D" id="1.20.120.20">
    <property type="entry name" value="Apolipoprotein"/>
    <property type="match status" value="1"/>
</dbReference>
<feature type="region of interest" description="Disordered" evidence="2">
    <location>
        <begin position="816"/>
        <end position="842"/>
    </location>
</feature>
<evidence type="ECO:0000313" key="5">
    <source>
        <dbReference type="Proteomes" id="UP000241367"/>
    </source>
</evidence>
<feature type="transmembrane region" description="Helical" evidence="3">
    <location>
        <begin position="61"/>
        <end position="80"/>
    </location>
</feature>
<dbReference type="EMBL" id="MG983742">
    <property type="protein sequence ID" value="AVO23030.1"/>
    <property type="molecule type" value="Genomic_DNA"/>
</dbReference>
<feature type="transmembrane region" description="Helical" evidence="3">
    <location>
        <begin position="281"/>
        <end position="300"/>
    </location>
</feature>
<evidence type="ECO:0000313" key="4">
    <source>
        <dbReference type="EMBL" id="AVO23030.1"/>
    </source>
</evidence>
<keyword evidence="3" id="KW-0472">Membrane</keyword>
<feature type="transmembrane region" description="Helical" evidence="3">
    <location>
        <begin position="399"/>
        <end position="419"/>
    </location>
</feature>
<reference evidence="5" key="1">
    <citation type="submission" date="2018-02" db="EMBL/GenBank/DDBJ databases">
        <authorList>
            <person name="Cohen D.B."/>
            <person name="Kent A.D."/>
        </authorList>
    </citation>
    <scope>NUCLEOTIDE SEQUENCE [LARGE SCALE GENOMIC DNA]</scope>
</reference>
<evidence type="ECO:0008006" key="6">
    <source>
        <dbReference type="Google" id="ProtNLM"/>
    </source>
</evidence>
<evidence type="ECO:0000256" key="2">
    <source>
        <dbReference type="SAM" id="MobiDB-lite"/>
    </source>
</evidence>
<name>A0A2P1JUK2_9CAUD</name>
<feature type="transmembrane region" description="Helical" evidence="3">
    <location>
        <begin position="33"/>
        <end position="55"/>
    </location>
</feature>
<protein>
    <recommendedName>
        <fullName evidence="6">Tape measure protein</fullName>
    </recommendedName>
</protein>
<dbReference type="Proteomes" id="UP000241367">
    <property type="component" value="Segment"/>
</dbReference>
<proteinExistence type="predicted"/>
<keyword evidence="1" id="KW-0175">Coiled coil</keyword>
<sequence length="842" mass="90205">MASIINIIVNANDRASGVLDRLADKANNTGTKLGMIGAVGASTMPALLAGLGGAVALMGTAGIAVAGFGALAMTSITGVIEKTSELEKLQEKVDNASNAKERSKALAEQQAYLASLTAEERKAVVATQDFKANWKDMQDEMSPTTFTLMANGMDLTNNVMTKMFPAMKGVGDSMAGMVGKMNQAIEGGKADAFFEHINTFAVPMFEMAMQSAGNILKGLGNIMMAFTPLGMDMGNGLVDLTAKFASWSAGLQSSQGFQQFTNFVKATVPIIMNIIGQLWNVLIKLGTALAPIGVVVLQLASDFLTWANNSSTVKTMMQGISDAGTWMSQNLDTVKTTILALIAVFATWKTAMAVASTIQAVSQGLGLLKNAYNILKGSTVAQTIAQTALNIAQWASPHMWLIAGIVALIAIGVLLWQNWDTVKAKAQELWGKMVEMWEGIKQSWNAGVEAVKAYFTGLWTDTVQKATQIYNDVTNWFSQMWNSAKSTWNNGVQAVKTFFINLAIEVVQKAMELRQKVIDHFVSMWEQTKSAWNAGVQAVKNFFTNLYNDAVRIAGQIKDGVVNMFKALWETAKNIWNTYINTVKSLFNSAVSVFISTANAIKTGIINGFNSLWNSAKSLWSSAISNLKQIFSNSVSAFISTVSNITRGIIDGFRNGFNTVVTTVSNGVRNAISAITNFASSFLSAGKGLINAFVDGIKSTIGNAVSVVSDGMAKVRSYLPFSPAKKGPLSDLDKSGKSFFPTWYESALTQVRPMTKAIGGAMSSVSDQLNGGFAGETLSAFTAGKPSMTVNHIVTVDGAVNLDPKGLKSLEDSINSKVNDSVGNQAGSPDYMKDLRQAMRKK</sequence>
<evidence type="ECO:0000256" key="3">
    <source>
        <dbReference type="SAM" id="Phobius"/>
    </source>
</evidence>
<accession>A0A2P1JUK2</accession>
<feature type="coiled-coil region" evidence="1">
    <location>
        <begin position="79"/>
        <end position="109"/>
    </location>
</feature>
<feature type="compositionally biased region" description="Polar residues" evidence="2">
    <location>
        <begin position="816"/>
        <end position="827"/>
    </location>
</feature>
<keyword evidence="5" id="KW-1185">Reference proteome</keyword>
<keyword evidence="3" id="KW-0812">Transmembrane</keyword>
<dbReference type="SUPFAM" id="SSF58113">
    <property type="entry name" value="Apolipoprotein A-I"/>
    <property type="match status" value="1"/>
</dbReference>
<organism evidence="4 5">
    <name type="scientific">Bacillus phage Anath</name>
    <dbReference type="NCBI Taxonomy" id="2108114"/>
    <lineage>
        <taxon>Viruses</taxon>
        <taxon>Duplodnaviria</taxon>
        <taxon>Heunggongvirae</taxon>
        <taxon>Uroviricota</taxon>
        <taxon>Caudoviricetes</taxon>
        <taxon>Ehrlichviridae</taxon>
        <taxon>Anathvirus</taxon>
        <taxon>Anathvirus anath</taxon>
    </lineage>
</organism>